<organism evidence="2 3">
    <name type="scientific">Saguinus oedipus</name>
    <name type="common">Cotton-top tamarin</name>
    <name type="synonym">Oedipomidas oedipus</name>
    <dbReference type="NCBI Taxonomy" id="9490"/>
    <lineage>
        <taxon>Eukaryota</taxon>
        <taxon>Metazoa</taxon>
        <taxon>Chordata</taxon>
        <taxon>Craniata</taxon>
        <taxon>Vertebrata</taxon>
        <taxon>Euteleostomi</taxon>
        <taxon>Mammalia</taxon>
        <taxon>Eutheria</taxon>
        <taxon>Euarchontoglires</taxon>
        <taxon>Primates</taxon>
        <taxon>Haplorrhini</taxon>
        <taxon>Platyrrhini</taxon>
        <taxon>Cebidae</taxon>
        <taxon>Callitrichinae</taxon>
        <taxon>Saguinus</taxon>
    </lineage>
</organism>
<protein>
    <submittedName>
        <fullName evidence="2">Uncharacterized protein</fullName>
    </submittedName>
</protein>
<reference evidence="2 3" key="1">
    <citation type="submission" date="2023-05" db="EMBL/GenBank/DDBJ databases">
        <title>B98-5 Cell Line De Novo Hybrid Assembly: An Optical Mapping Approach.</title>
        <authorList>
            <person name="Kananen K."/>
            <person name="Auerbach J.A."/>
            <person name="Kautto E."/>
            <person name="Blachly J.S."/>
        </authorList>
    </citation>
    <scope>NUCLEOTIDE SEQUENCE [LARGE SCALE GENOMIC DNA]</scope>
    <source>
        <strain evidence="2">B95-8</strain>
        <tissue evidence="2">Cell line</tissue>
    </source>
</reference>
<feature type="non-terminal residue" evidence="2">
    <location>
        <position position="1"/>
    </location>
</feature>
<evidence type="ECO:0000256" key="1">
    <source>
        <dbReference type="SAM" id="MobiDB-lite"/>
    </source>
</evidence>
<comment type="caution">
    <text evidence="2">The sequence shown here is derived from an EMBL/GenBank/DDBJ whole genome shotgun (WGS) entry which is preliminary data.</text>
</comment>
<dbReference type="EMBL" id="JASSZA010000011">
    <property type="protein sequence ID" value="KAK2098017.1"/>
    <property type="molecule type" value="Genomic_DNA"/>
</dbReference>
<name>A0ABQ9UP11_SAGOE</name>
<evidence type="ECO:0000313" key="3">
    <source>
        <dbReference type="Proteomes" id="UP001266305"/>
    </source>
</evidence>
<evidence type="ECO:0000313" key="2">
    <source>
        <dbReference type="EMBL" id="KAK2098017.1"/>
    </source>
</evidence>
<accession>A0ABQ9UP11</accession>
<keyword evidence="3" id="KW-1185">Reference proteome</keyword>
<feature type="compositionally biased region" description="Low complexity" evidence="1">
    <location>
        <begin position="42"/>
        <end position="52"/>
    </location>
</feature>
<feature type="region of interest" description="Disordered" evidence="1">
    <location>
        <begin position="33"/>
        <end position="75"/>
    </location>
</feature>
<dbReference type="Proteomes" id="UP001266305">
    <property type="component" value="Unassembled WGS sequence"/>
</dbReference>
<feature type="non-terminal residue" evidence="2">
    <location>
        <position position="75"/>
    </location>
</feature>
<gene>
    <name evidence="2" type="ORF">P7K49_023468</name>
</gene>
<proteinExistence type="predicted"/>
<sequence>RGRAGGGGAEVRSPVLGLAGGLWLPWCSRRVVQGRGRRQRPRGSGTSLLPPRACRRHRGRGALAAARAARRLRPR</sequence>